<dbReference type="PANTHER" id="PTHR30194:SF3">
    <property type="entry name" value="CROSSOVER JUNCTION ENDODEOXYRIBONUCLEASE RUVC"/>
    <property type="match status" value="1"/>
</dbReference>
<keyword evidence="11 12" id="KW-0234">DNA repair</keyword>
<keyword evidence="2 12" id="KW-0963">Cytoplasm</keyword>
<evidence type="ECO:0000313" key="14">
    <source>
        <dbReference type="EMBL" id="MFC1573465.1"/>
    </source>
</evidence>
<reference evidence="14 15" key="1">
    <citation type="submission" date="2024-09" db="EMBL/GenBank/DDBJ databases">
        <authorList>
            <person name="D'Angelo T."/>
        </authorList>
    </citation>
    <scope>NUCLEOTIDE SEQUENCE [LARGE SCALE GENOMIC DNA]</scope>
    <source>
        <strain evidence="14">SAG AM-320-E07</strain>
    </source>
</reference>
<dbReference type="PANTHER" id="PTHR30194">
    <property type="entry name" value="CROSSOVER JUNCTION ENDODEOXYRIBONUCLEASE RUVC"/>
    <property type="match status" value="1"/>
</dbReference>
<dbReference type="Pfam" id="PF02075">
    <property type="entry name" value="RuvC"/>
    <property type="match status" value="1"/>
</dbReference>
<keyword evidence="6 12" id="KW-0227">DNA damage</keyword>
<evidence type="ECO:0000256" key="7">
    <source>
        <dbReference type="ARBA" id="ARBA00022801"/>
    </source>
</evidence>
<evidence type="ECO:0000256" key="13">
    <source>
        <dbReference type="NCBIfam" id="TIGR00228"/>
    </source>
</evidence>
<dbReference type="Gene3D" id="3.30.420.10">
    <property type="entry name" value="Ribonuclease H-like superfamily/Ribonuclease H"/>
    <property type="match status" value="1"/>
</dbReference>
<comment type="function">
    <text evidence="12">The RuvA-RuvB-RuvC complex processes Holliday junction (HJ) DNA during genetic recombination and DNA repair. Endonuclease that resolves HJ intermediates. Cleaves cruciform DNA by making single-stranded nicks across the HJ at symmetrical positions within the homologous arms, yielding a 5'-phosphate and a 3'-hydroxyl group; requires a central core of homology in the junction. The consensus cleavage sequence is 5'-(A/T)TT(C/G)-3'. Cleavage occurs on the 3'-side of the TT dinucleotide at the point of strand exchange. HJ branch migration catalyzed by RuvA-RuvB allows RuvC to scan DNA until it finds its consensus sequence, where it cleaves and resolves the cruciform DNA.</text>
</comment>
<evidence type="ECO:0000256" key="11">
    <source>
        <dbReference type="ARBA" id="ARBA00023204"/>
    </source>
</evidence>
<dbReference type="EC" id="3.1.21.10" evidence="12 13"/>
<evidence type="ECO:0000256" key="5">
    <source>
        <dbReference type="ARBA" id="ARBA00022759"/>
    </source>
</evidence>
<keyword evidence="3 12" id="KW-0540">Nuclease</keyword>
<protein>
    <recommendedName>
        <fullName evidence="12 13">Crossover junction endodeoxyribonuclease RuvC</fullName>
        <ecNumber evidence="12 13">3.1.21.10</ecNumber>
    </recommendedName>
    <alternativeName>
        <fullName evidence="12">Holliday junction nuclease RuvC</fullName>
    </alternativeName>
    <alternativeName>
        <fullName evidence="12">Holliday junction resolvase RuvC</fullName>
    </alternativeName>
</protein>
<evidence type="ECO:0000256" key="6">
    <source>
        <dbReference type="ARBA" id="ARBA00022763"/>
    </source>
</evidence>
<feature type="binding site" evidence="12">
    <location>
        <position position="7"/>
    </location>
    <ligand>
        <name>Mg(2+)</name>
        <dbReference type="ChEBI" id="CHEBI:18420"/>
        <label>1</label>
    </ligand>
</feature>
<keyword evidence="8 12" id="KW-0460">Magnesium</keyword>
<accession>A0ABV6YMB6</accession>
<dbReference type="InterPro" id="IPR012337">
    <property type="entry name" value="RNaseH-like_sf"/>
</dbReference>
<comment type="caution">
    <text evidence="14">The sequence shown here is derived from an EMBL/GenBank/DDBJ whole genome shotgun (WGS) entry which is preliminary data.</text>
</comment>
<keyword evidence="9 12" id="KW-0238">DNA-binding</keyword>
<feature type="active site" evidence="12">
    <location>
        <position position="7"/>
    </location>
</feature>
<dbReference type="Proteomes" id="UP001593833">
    <property type="component" value="Unassembled WGS sequence"/>
</dbReference>
<comment type="similarity">
    <text evidence="1 12">Belongs to the RuvC family.</text>
</comment>
<keyword evidence="15" id="KW-1185">Reference proteome</keyword>
<keyword evidence="7 12" id="KW-0378">Hydrolase</keyword>
<dbReference type="HAMAP" id="MF_00034">
    <property type="entry name" value="RuvC"/>
    <property type="match status" value="1"/>
</dbReference>
<feature type="active site" evidence="12">
    <location>
        <position position="67"/>
    </location>
</feature>
<dbReference type="CDD" id="cd16962">
    <property type="entry name" value="RuvC"/>
    <property type="match status" value="1"/>
</dbReference>
<evidence type="ECO:0000256" key="10">
    <source>
        <dbReference type="ARBA" id="ARBA00023172"/>
    </source>
</evidence>
<keyword evidence="4 12" id="KW-0479">Metal-binding</keyword>
<evidence type="ECO:0000256" key="4">
    <source>
        <dbReference type="ARBA" id="ARBA00022723"/>
    </source>
</evidence>
<gene>
    <name evidence="12 14" type="primary">ruvC</name>
    <name evidence="14" type="ORF">ACFL6M_07705</name>
</gene>
<feature type="binding site" evidence="12">
    <location>
        <position position="67"/>
    </location>
    <ligand>
        <name>Mg(2+)</name>
        <dbReference type="ChEBI" id="CHEBI:18420"/>
        <label>2</label>
    </ligand>
</feature>
<name>A0ABV6YMB6_UNCEI</name>
<feature type="active site" evidence="12">
    <location>
        <position position="140"/>
    </location>
</feature>
<comment type="cofactor">
    <cofactor evidence="12">
        <name>Mg(2+)</name>
        <dbReference type="ChEBI" id="CHEBI:18420"/>
    </cofactor>
    <text evidence="12">Binds 2 Mg(2+) ion per subunit.</text>
</comment>
<dbReference type="SUPFAM" id="SSF53098">
    <property type="entry name" value="Ribonuclease H-like"/>
    <property type="match status" value="1"/>
</dbReference>
<evidence type="ECO:0000256" key="9">
    <source>
        <dbReference type="ARBA" id="ARBA00023125"/>
    </source>
</evidence>
<evidence type="ECO:0000313" key="15">
    <source>
        <dbReference type="Proteomes" id="UP001593833"/>
    </source>
</evidence>
<evidence type="ECO:0000256" key="2">
    <source>
        <dbReference type="ARBA" id="ARBA00022490"/>
    </source>
</evidence>
<feature type="binding site" evidence="12">
    <location>
        <position position="140"/>
    </location>
    <ligand>
        <name>Mg(2+)</name>
        <dbReference type="ChEBI" id="CHEBI:18420"/>
        <label>1</label>
    </ligand>
</feature>
<evidence type="ECO:0000256" key="8">
    <source>
        <dbReference type="ARBA" id="ARBA00022842"/>
    </source>
</evidence>
<proteinExistence type="inferred from homology"/>
<dbReference type="InterPro" id="IPR036397">
    <property type="entry name" value="RNaseH_sf"/>
</dbReference>
<evidence type="ECO:0000256" key="3">
    <source>
        <dbReference type="ARBA" id="ARBA00022722"/>
    </source>
</evidence>
<dbReference type="NCBIfam" id="TIGR00228">
    <property type="entry name" value="ruvC"/>
    <property type="match status" value="1"/>
</dbReference>
<dbReference type="EMBL" id="JBHPKH010000174">
    <property type="protein sequence ID" value="MFC1573465.1"/>
    <property type="molecule type" value="Genomic_DNA"/>
</dbReference>
<dbReference type="InterPro" id="IPR002176">
    <property type="entry name" value="X-over_junc_endoDNase_RuvC"/>
</dbReference>
<sequence>MVILGIDPGSRQTGYAVIVMSGGHLRRLDGGVLRPPRTDSLGPRLLALHDGISDVIRAVKPDAVAMEECFMGRFARAALVLGHARGALMMAVLTEGVPLFEYAPRLVKMAAAGTGAASKAQLQAMIPRLVQAVPKNISADEADALAVAVCHAHRARPLSRAAATVKVLK</sequence>
<keyword evidence="10 12" id="KW-0233">DNA recombination</keyword>
<organism evidence="14 15">
    <name type="scientific">Eiseniibacteriota bacterium</name>
    <dbReference type="NCBI Taxonomy" id="2212470"/>
    <lineage>
        <taxon>Bacteria</taxon>
        <taxon>Candidatus Eiseniibacteriota</taxon>
    </lineage>
</organism>
<comment type="subcellular location">
    <subcellularLocation>
        <location evidence="12">Cytoplasm</location>
    </subcellularLocation>
</comment>
<evidence type="ECO:0000256" key="12">
    <source>
        <dbReference type="HAMAP-Rule" id="MF_00034"/>
    </source>
</evidence>
<dbReference type="PRINTS" id="PR00696">
    <property type="entry name" value="RSOLVASERUVC"/>
</dbReference>
<evidence type="ECO:0000256" key="1">
    <source>
        <dbReference type="ARBA" id="ARBA00009518"/>
    </source>
</evidence>
<comment type="catalytic activity">
    <reaction evidence="12">
        <text>Endonucleolytic cleavage at a junction such as a reciprocal single-stranded crossover between two homologous DNA duplexes (Holliday junction).</text>
        <dbReference type="EC" id="3.1.21.10"/>
    </reaction>
</comment>
<keyword evidence="5 12" id="KW-0255">Endonuclease</keyword>
<comment type="subunit">
    <text evidence="12">Homodimer which binds Holliday junction (HJ) DNA. The HJ becomes 2-fold symmetrical on binding to RuvC with unstacked arms; it has a different conformation from HJ DNA in complex with RuvA. In the full resolvosome a probable DNA-RuvA(4)-RuvB(12)-RuvC(2) complex forms which resolves the HJ.</text>
</comment>